<dbReference type="RefSeq" id="WP_152771382.1">
    <property type="nucleotide sequence ID" value="NZ_VJZC01000057.1"/>
</dbReference>
<evidence type="ECO:0000313" key="6">
    <source>
        <dbReference type="Proteomes" id="UP000400924"/>
    </source>
</evidence>
<dbReference type="PANTHER" id="PTHR30480:SF16">
    <property type="entry name" value="GLYCOSIDE HYDROLASE FAMILY 3 DOMAIN PROTEIN"/>
    <property type="match status" value="1"/>
</dbReference>
<dbReference type="GO" id="GO:0009254">
    <property type="term" value="P:peptidoglycan turnover"/>
    <property type="evidence" value="ECO:0007669"/>
    <property type="project" value="TreeGrafter"/>
</dbReference>
<dbReference type="AlphaFoldDB" id="A0A5N8XF05"/>
<dbReference type="InterPro" id="IPR001764">
    <property type="entry name" value="Glyco_hydro_3_N"/>
</dbReference>
<dbReference type="EMBL" id="VJZC01000057">
    <property type="protein sequence ID" value="MPY57794.1"/>
    <property type="molecule type" value="Genomic_DNA"/>
</dbReference>
<keyword evidence="2 5" id="KW-0378">Hydrolase</keyword>
<dbReference type="PANTHER" id="PTHR30480">
    <property type="entry name" value="BETA-HEXOSAMINIDASE-RELATED"/>
    <property type="match status" value="1"/>
</dbReference>
<dbReference type="InterPro" id="IPR050226">
    <property type="entry name" value="NagZ_Beta-hexosaminidase"/>
</dbReference>
<organism evidence="5 6">
    <name type="scientific">Streptomyces spongiae</name>
    <dbReference type="NCBI Taxonomy" id="565072"/>
    <lineage>
        <taxon>Bacteria</taxon>
        <taxon>Bacillati</taxon>
        <taxon>Actinomycetota</taxon>
        <taxon>Actinomycetes</taxon>
        <taxon>Kitasatosporales</taxon>
        <taxon>Streptomycetaceae</taxon>
        <taxon>Streptomyces</taxon>
    </lineage>
</organism>
<proteinExistence type="inferred from homology"/>
<protein>
    <submittedName>
        <fullName evidence="5">Glycoside hydrolase family 3 protein</fullName>
    </submittedName>
</protein>
<comment type="similarity">
    <text evidence="1">Belongs to the glycosyl hydrolase 3 family.</text>
</comment>
<accession>A0A5N8XF05</accession>
<keyword evidence="3" id="KW-0326">Glycosidase</keyword>
<dbReference type="InterPro" id="IPR017853">
    <property type="entry name" value="GH"/>
</dbReference>
<evidence type="ECO:0000259" key="4">
    <source>
        <dbReference type="Pfam" id="PF00933"/>
    </source>
</evidence>
<dbReference type="InterPro" id="IPR036962">
    <property type="entry name" value="Glyco_hydro_3_N_sf"/>
</dbReference>
<reference evidence="5 6" key="1">
    <citation type="submission" date="2019-07" db="EMBL/GenBank/DDBJ databases">
        <title>New species of Amycolatopsis and Streptomyces.</title>
        <authorList>
            <person name="Duangmal K."/>
            <person name="Teo W.F.A."/>
            <person name="Lipun K."/>
        </authorList>
    </citation>
    <scope>NUCLEOTIDE SEQUENCE [LARGE SCALE GENOMIC DNA]</scope>
    <source>
        <strain evidence="5 6">NBRC 106415</strain>
    </source>
</reference>
<name>A0A5N8XF05_9ACTN</name>
<dbReference type="SUPFAM" id="SSF51445">
    <property type="entry name" value="(Trans)glycosidases"/>
    <property type="match status" value="1"/>
</dbReference>
<keyword evidence="6" id="KW-1185">Reference proteome</keyword>
<evidence type="ECO:0000313" key="5">
    <source>
        <dbReference type="EMBL" id="MPY57794.1"/>
    </source>
</evidence>
<evidence type="ECO:0000256" key="2">
    <source>
        <dbReference type="ARBA" id="ARBA00022801"/>
    </source>
</evidence>
<comment type="caution">
    <text evidence="5">The sequence shown here is derived from an EMBL/GenBank/DDBJ whole genome shotgun (WGS) entry which is preliminary data.</text>
</comment>
<dbReference type="Pfam" id="PF00933">
    <property type="entry name" value="Glyco_hydro_3"/>
    <property type="match status" value="1"/>
</dbReference>
<dbReference type="Proteomes" id="UP000400924">
    <property type="component" value="Unassembled WGS sequence"/>
</dbReference>
<dbReference type="Gene3D" id="3.20.20.300">
    <property type="entry name" value="Glycoside hydrolase, family 3, N-terminal domain"/>
    <property type="match status" value="1"/>
</dbReference>
<dbReference type="OrthoDB" id="9805821at2"/>
<dbReference type="GO" id="GO:0005975">
    <property type="term" value="P:carbohydrate metabolic process"/>
    <property type="evidence" value="ECO:0007669"/>
    <property type="project" value="InterPro"/>
</dbReference>
<evidence type="ECO:0000256" key="3">
    <source>
        <dbReference type="ARBA" id="ARBA00023295"/>
    </source>
</evidence>
<dbReference type="GO" id="GO:0004553">
    <property type="term" value="F:hydrolase activity, hydrolyzing O-glycosyl compounds"/>
    <property type="evidence" value="ECO:0007669"/>
    <property type="project" value="InterPro"/>
</dbReference>
<sequence>MTAPLPGDLIEAANRCLVLGFDGTTPPSELRRLADTGLGGVILHTRNIAGRAELRALTDELRDLRPGLLVTVDQEGGGISHLARAGAPETPGAWALGVADDTALTAAVAEALARHLAECGVSVAYAPVADVHRLATNPIVRTRAFGADPAHAARHISAWIEATLSQGVAPCAKHFPGHGSTAVDSHLGVAVDMRDELSLRETDLPPFRAAITAGVPLVMTAHVVYPALDHAPATLSRRILTGLLRAELGFQGVIVTDALEMGAIADEIGEAAGAVAAIAAGADQIVIARPDPALWLRCRDGLLDAMADGTLDPARVVDAARRVDALAERFARPPRPTARPPALTDIGLLAARRAVRWKPLPGPVLDPFVVDLYRPPHPAMEWNRTDLITLLREAMPATDGVGATQGPVDIPGILQRAQGRPLLIATEDAELHPWQREARTALLTARPDALLIATGMPDADTEVSDGLCTYGRGRANLRAVAEALL</sequence>
<evidence type="ECO:0000256" key="1">
    <source>
        <dbReference type="ARBA" id="ARBA00005336"/>
    </source>
</evidence>
<feature type="domain" description="Glycoside hydrolase family 3 N-terminal" evidence="4">
    <location>
        <begin position="32"/>
        <end position="324"/>
    </location>
</feature>
<gene>
    <name evidence="5" type="ORF">FNH08_11625</name>
</gene>